<organism evidence="1">
    <name type="scientific">marine sediment metagenome</name>
    <dbReference type="NCBI Taxonomy" id="412755"/>
    <lineage>
        <taxon>unclassified sequences</taxon>
        <taxon>metagenomes</taxon>
        <taxon>ecological metagenomes</taxon>
    </lineage>
</organism>
<name>A0A0F9H1V4_9ZZZZ</name>
<accession>A0A0F9H1V4</accession>
<gene>
    <name evidence="1" type="ORF">LCGC14_1758180</name>
</gene>
<dbReference type="AlphaFoldDB" id="A0A0F9H1V4"/>
<comment type="caution">
    <text evidence="1">The sequence shown here is derived from an EMBL/GenBank/DDBJ whole genome shotgun (WGS) entry which is preliminary data.</text>
</comment>
<evidence type="ECO:0000313" key="1">
    <source>
        <dbReference type="EMBL" id="KKM05030.1"/>
    </source>
</evidence>
<sequence>GVFYRFESVIVFIYTAEYIEVSLCRPRLRHEATNLQRRRLSPFSQTAISAGDHREGVGLVGGLANLVPNRHVVLASRQVGGDNDLQGCAIDVGNVIELFRADKRSR</sequence>
<proteinExistence type="predicted"/>
<reference evidence="1" key="1">
    <citation type="journal article" date="2015" name="Nature">
        <title>Complex archaea that bridge the gap between prokaryotes and eukaryotes.</title>
        <authorList>
            <person name="Spang A."/>
            <person name="Saw J.H."/>
            <person name="Jorgensen S.L."/>
            <person name="Zaremba-Niedzwiedzka K."/>
            <person name="Martijn J."/>
            <person name="Lind A.E."/>
            <person name="van Eijk R."/>
            <person name="Schleper C."/>
            <person name="Guy L."/>
            <person name="Ettema T.J."/>
        </authorList>
    </citation>
    <scope>NUCLEOTIDE SEQUENCE</scope>
</reference>
<dbReference type="EMBL" id="LAZR01016318">
    <property type="protein sequence ID" value="KKM05030.1"/>
    <property type="molecule type" value="Genomic_DNA"/>
</dbReference>
<protein>
    <submittedName>
        <fullName evidence="1">Uncharacterized protein</fullName>
    </submittedName>
</protein>
<feature type="non-terminal residue" evidence="1">
    <location>
        <position position="1"/>
    </location>
</feature>